<evidence type="ECO:0000313" key="16">
    <source>
        <dbReference type="EMBL" id="SVA10523.1"/>
    </source>
</evidence>
<comment type="subunit">
    <text evidence="4">Homodimer.</text>
</comment>
<feature type="domain" description="tRNA methyltransferase TRMD/TRM10-type" evidence="15">
    <location>
        <begin position="1"/>
        <end position="214"/>
    </location>
</feature>
<evidence type="ECO:0000256" key="2">
    <source>
        <dbReference type="ARBA" id="ARBA00004496"/>
    </source>
</evidence>
<dbReference type="Gene3D" id="3.40.1280.10">
    <property type="match status" value="1"/>
</dbReference>
<sequence>MFESPFGDSIIERACGKGLLDIRVHDLRDYTLNKHRKVDDTPFGGGVGMVMNVEPIARALEAIKKDVPKAKTILLSPGGSPFDQEKASELSFQENLILICGRYEGVDERIRLHFVDEEISIGDYILTGGEIPAMVLVEAVSRLIPGVLGDSESIVDESFSDGILEYPQYTRPRDYKGFKVPDVLVSGDPKKIRAWQKTEALKKTESVRPDLLEKNKRSN</sequence>
<dbReference type="Pfam" id="PF01746">
    <property type="entry name" value="tRNA_m1G_MT"/>
    <property type="match status" value="1"/>
</dbReference>
<comment type="catalytic activity">
    <reaction evidence="14">
        <text>guanosine(37) in tRNA + S-adenosyl-L-methionine = N(1)-methylguanosine(37) in tRNA + S-adenosyl-L-homocysteine + H(+)</text>
        <dbReference type="Rhea" id="RHEA:36899"/>
        <dbReference type="Rhea" id="RHEA-COMP:10145"/>
        <dbReference type="Rhea" id="RHEA-COMP:10147"/>
        <dbReference type="ChEBI" id="CHEBI:15378"/>
        <dbReference type="ChEBI" id="CHEBI:57856"/>
        <dbReference type="ChEBI" id="CHEBI:59789"/>
        <dbReference type="ChEBI" id="CHEBI:73542"/>
        <dbReference type="ChEBI" id="CHEBI:74269"/>
        <dbReference type="EC" id="2.1.1.228"/>
    </reaction>
</comment>
<evidence type="ECO:0000256" key="3">
    <source>
        <dbReference type="ARBA" id="ARBA00007630"/>
    </source>
</evidence>
<dbReference type="EC" id="2.1.1.228" evidence="5"/>
<dbReference type="InterPro" id="IPR023148">
    <property type="entry name" value="tRNA_m1G_MeTrfase_C_sf"/>
</dbReference>
<proteinExistence type="inferred from homology"/>
<dbReference type="NCBIfam" id="TIGR00088">
    <property type="entry name" value="trmD"/>
    <property type="match status" value="1"/>
</dbReference>
<dbReference type="GO" id="GO:0005829">
    <property type="term" value="C:cytosol"/>
    <property type="evidence" value="ECO:0007669"/>
    <property type="project" value="TreeGrafter"/>
</dbReference>
<dbReference type="InterPro" id="IPR002649">
    <property type="entry name" value="tRNA_m1G_MeTrfase_TrmD"/>
</dbReference>
<evidence type="ECO:0000256" key="4">
    <source>
        <dbReference type="ARBA" id="ARBA00011738"/>
    </source>
</evidence>
<evidence type="ECO:0000256" key="14">
    <source>
        <dbReference type="ARBA" id="ARBA00047783"/>
    </source>
</evidence>
<keyword evidence="10" id="KW-0949">S-adenosyl-L-methionine</keyword>
<evidence type="ECO:0000256" key="13">
    <source>
        <dbReference type="ARBA" id="ARBA00033392"/>
    </source>
</evidence>
<evidence type="ECO:0000256" key="9">
    <source>
        <dbReference type="ARBA" id="ARBA00022679"/>
    </source>
</evidence>
<keyword evidence="8" id="KW-0489">Methyltransferase</keyword>
<dbReference type="InterPro" id="IPR016009">
    <property type="entry name" value="tRNA_MeTrfase_TRMD/TRM10"/>
</dbReference>
<evidence type="ECO:0000256" key="6">
    <source>
        <dbReference type="ARBA" id="ARBA00014679"/>
    </source>
</evidence>
<dbReference type="EMBL" id="UINC01003941">
    <property type="protein sequence ID" value="SVA10523.1"/>
    <property type="molecule type" value="Genomic_DNA"/>
</dbReference>
<evidence type="ECO:0000256" key="7">
    <source>
        <dbReference type="ARBA" id="ARBA00022490"/>
    </source>
</evidence>
<comment type="subcellular location">
    <subcellularLocation>
        <location evidence="2">Cytoplasm</location>
    </subcellularLocation>
</comment>
<gene>
    <name evidence="16" type="ORF">METZ01_LOCUS63377</name>
</gene>
<dbReference type="PANTHER" id="PTHR46417">
    <property type="entry name" value="TRNA (GUANINE-N(1)-)-METHYLTRANSFERASE"/>
    <property type="match status" value="1"/>
</dbReference>
<dbReference type="NCBIfam" id="NF000648">
    <property type="entry name" value="PRK00026.1"/>
    <property type="match status" value="1"/>
</dbReference>
<dbReference type="PIRSF" id="PIRSF000386">
    <property type="entry name" value="tRNA_mtase"/>
    <property type="match status" value="1"/>
</dbReference>
<dbReference type="AlphaFoldDB" id="A0A381T9M7"/>
<protein>
    <recommendedName>
        <fullName evidence="6">tRNA (guanine-N(1)-)-methyltransferase</fullName>
        <ecNumber evidence="5">2.1.1.228</ecNumber>
    </recommendedName>
    <alternativeName>
        <fullName evidence="12">M1G-methyltransferase</fullName>
    </alternativeName>
    <alternativeName>
        <fullName evidence="13">tRNA [GM37] methyltransferase</fullName>
    </alternativeName>
</protein>
<keyword evidence="7" id="KW-0963">Cytoplasm</keyword>
<dbReference type="InterPro" id="IPR029026">
    <property type="entry name" value="tRNA_m1G_MTases_N"/>
</dbReference>
<organism evidence="16">
    <name type="scientific">marine metagenome</name>
    <dbReference type="NCBI Taxonomy" id="408172"/>
    <lineage>
        <taxon>unclassified sequences</taxon>
        <taxon>metagenomes</taxon>
        <taxon>ecological metagenomes</taxon>
    </lineage>
</organism>
<evidence type="ECO:0000256" key="8">
    <source>
        <dbReference type="ARBA" id="ARBA00022603"/>
    </source>
</evidence>
<dbReference type="PANTHER" id="PTHR46417:SF1">
    <property type="entry name" value="TRNA (GUANINE-N(1)-)-METHYLTRANSFERASE"/>
    <property type="match status" value="1"/>
</dbReference>
<evidence type="ECO:0000256" key="10">
    <source>
        <dbReference type="ARBA" id="ARBA00022691"/>
    </source>
</evidence>
<dbReference type="Gene3D" id="1.10.1270.20">
    <property type="entry name" value="tRNA(m1g37)methyltransferase, domain 2"/>
    <property type="match status" value="1"/>
</dbReference>
<comment type="similarity">
    <text evidence="3">Belongs to the RNA methyltransferase TrmD family.</text>
</comment>
<dbReference type="InterPro" id="IPR029028">
    <property type="entry name" value="Alpha/beta_knot_MTases"/>
</dbReference>
<dbReference type="HAMAP" id="MF_00605">
    <property type="entry name" value="TrmD"/>
    <property type="match status" value="1"/>
</dbReference>
<comment type="function">
    <text evidence="1">Specifically methylates guanosine-37 in various tRNAs.</text>
</comment>
<reference evidence="16" key="1">
    <citation type="submission" date="2018-05" db="EMBL/GenBank/DDBJ databases">
        <authorList>
            <person name="Lanie J.A."/>
            <person name="Ng W.-L."/>
            <person name="Kazmierczak K.M."/>
            <person name="Andrzejewski T.M."/>
            <person name="Davidsen T.M."/>
            <person name="Wayne K.J."/>
            <person name="Tettelin H."/>
            <person name="Glass J.I."/>
            <person name="Rusch D."/>
            <person name="Podicherti R."/>
            <person name="Tsui H.-C.T."/>
            <person name="Winkler M.E."/>
        </authorList>
    </citation>
    <scope>NUCLEOTIDE SEQUENCE</scope>
</reference>
<evidence type="ECO:0000256" key="5">
    <source>
        <dbReference type="ARBA" id="ARBA00012807"/>
    </source>
</evidence>
<dbReference type="CDD" id="cd18080">
    <property type="entry name" value="TrmD-like"/>
    <property type="match status" value="1"/>
</dbReference>
<keyword evidence="9" id="KW-0808">Transferase</keyword>
<evidence type="ECO:0000256" key="11">
    <source>
        <dbReference type="ARBA" id="ARBA00022694"/>
    </source>
</evidence>
<name>A0A381T9M7_9ZZZZ</name>
<dbReference type="GO" id="GO:0002939">
    <property type="term" value="P:tRNA N1-guanine methylation"/>
    <property type="evidence" value="ECO:0007669"/>
    <property type="project" value="TreeGrafter"/>
</dbReference>
<evidence type="ECO:0000256" key="1">
    <source>
        <dbReference type="ARBA" id="ARBA00002634"/>
    </source>
</evidence>
<dbReference type="GO" id="GO:0052906">
    <property type="term" value="F:tRNA (guanine(37)-N1)-methyltransferase activity"/>
    <property type="evidence" value="ECO:0007669"/>
    <property type="project" value="UniProtKB-EC"/>
</dbReference>
<evidence type="ECO:0000256" key="12">
    <source>
        <dbReference type="ARBA" id="ARBA00029736"/>
    </source>
</evidence>
<accession>A0A381T9M7</accession>
<keyword evidence="11" id="KW-0819">tRNA processing</keyword>
<evidence type="ECO:0000259" key="15">
    <source>
        <dbReference type="Pfam" id="PF01746"/>
    </source>
</evidence>
<dbReference type="FunFam" id="3.40.1280.10:FF:000001">
    <property type="entry name" value="tRNA (guanine-N(1)-)-methyltransferase"/>
    <property type="match status" value="1"/>
</dbReference>
<dbReference type="SUPFAM" id="SSF75217">
    <property type="entry name" value="alpha/beta knot"/>
    <property type="match status" value="1"/>
</dbReference>